<comment type="subcellular location">
    <subcellularLocation>
        <location evidence="1">Cell outer membrane</location>
        <topology evidence="1">Lipid-anchor</topology>
    </subcellularLocation>
</comment>
<feature type="compositionally biased region" description="Acidic residues" evidence="5">
    <location>
        <begin position="10"/>
        <end position="27"/>
    </location>
</feature>
<proteinExistence type="inferred from homology"/>
<evidence type="ECO:0000313" key="8">
    <source>
        <dbReference type="Proteomes" id="UP000293623"/>
    </source>
</evidence>
<gene>
    <name evidence="7" type="ORF">ETX26_12615</name>
</gene>
<keyword evidence="4" id="KW-0449">Lipoprotein</keyword>
<reference evidence="7 8" key="1">
    <citation type="submission" date="2019-01" db="EMBL/GenBank/DDBJ databases">
        <title>Altererythrobacter rhizovicinus sp. nov., isolated from the rhizosphere soil of Haloxylon ammodendron.</title>
        <authorList>
            <person name="Li H.-P."/>
            <person name="Gou J.-Y."/>
            <person name="Yao D."/>
            <person name="Han Q.-Q."/>
            <person name="Shao K.-Z."/>
            <person name="Zhao Q."/>
            <person name="Zhang J.-L."/>
        </authorList>
    </citation>
    <scope>NUCLEOTIDE SEQUENCE [LARGE SCALE GENOMIC DNA]</scope>
    <source>
        <strain evidence="7 8">AY-3R</strain>
    </source>
</reference>
<comment type="caution">
    <text evidence="7">The sequence shown here is derived from an EMBL/GenBank/DDBJ whole genome shotgun (WGS) entry which is preliminary data.</text>
</comment>
<organism evidence="7 8">
    <name type="scientific">Pelagerythrobacter rhizovicinus</name>
    <dbReference type="NCBI Taxonomy" id="2268576"/>
    <lineage>
        <taxon>Bacteria</taxon>
        <taxon>Pseudomonadati</taxon>
        <taxon>Pseudomonadota</taxon>
        <taxon>Alphaproteobacteria</taxon>
        <taxon>Sphingomonadales</taxon>
        <taxon>Erythrobacteraceae</taxon>
        <taxon>Pelagerythrobacter</taxon>
    </lineage>
</organism>
<accession>A0A4Q2KIQ1</accession>
<dbReference type="InterPro" id="IPR008816">
    <property type="entry name" value="Gly_zipper_2TM_dom"/>
</dbReference>
<evidence type="ECO:0000256" key="4">
    <source>
        <dbReference type="ARBA" id="ARBA00023288"/>
    </source>
</evidence>
<dbReference type="Proteomes" id="UP000293623">
    <property type="component" value="Unassembled WGS sequence"/>
</dbReference>
<protein>
    <recommendedName>
        <fullName evidence="3">17 kDa surface antigen</fullName>
    </recommendedName>
</protein>
<feature type="region of interest" description="Disordered" evidence="5">
    <location>
        <begin position="1"/>
        <end position="45"/>
    </location>
</feature>
<evidence type="ECO:0000256" key="5">
    <source>
        <dbReference type="SAM" id="MobiDB-lite"/>
    </source>
</evidence>
<keyword evidence="8" id="KW-1185">Reference proteome</keyword>
<sequence length="238" mass="25905">MPAPPSEAQAYDEPEYYDEGDYDDYAYDYERERPPAYHPAPPQPGAYYPAPVAPPSHFDREAWLADCRAYYRTQGRRDDRGVAGGLIGAAAGGLIGNRVADGERLAGTLIGAGVGGLAGLAIGTAIDAAVDRDRAEDYCESLLERRSGGYAHAPAPAYPAPYGYAYPGYYGHGCACTPAVTYMPVLVAVPQRAVVREYVTEEWVETAPRVEHHPRPKRRVISKPAPAADKRIKYTKSR</sequence>
<evidence type="ECO:0000256" key="3">
    <source>
        <dbReference type="ARBA" id="ARBA00015281"/>
    </source>
</evidence>
<dbReference type="GO" id="GO:0009279">
    <property type="term" value="C:cell outer membrane"/>
    <property type="evidence" value="ECO:0007669"/>
    <property type="project" value="UniProtKB-SubCell"/>
</dbReference>
<evidence type="ECO:0000256" key="1">
    <source>
        <dbReference type="ARBA" id="ARBA00004459"/>
    </source>
</evidence>
<feature type="region of interest" description="Disordered" evidence="5">
    <location>
        <begin position="209"/>
        <end position="238"/>
    </location>
</feature>
<evidence type="ECO:0000256" key="2">
    <source>
        <dbReference type="ARBA" id="ARBA00008681"/>
    </source>
</evidence>
<dbReference type="Pfam" id="PF05433">
    <property type="entry name" value="Rick_17kDa_Anti"/>
    <property type="match status" value="1"/>
</dbReference>
<comment type="similarity">
    <text evidence="2">Belongs to the rickettsiale 17 kDa surface antigen family.</text>
</comment>
<dbReference type="AlphaFoldDB" id="A0A4Q2KIQ1"/>
<name>A0A4Q2KIQ1_9SPHN</name>
<feature type="domain" description="Glycine zipper 2TM" evidence="6">
    <location>
        <begin position="83"/>
        <end position="123"/>
    </location>
</feature>
<dbReference type="EMBL" id="SDPV01000002">
    <property type="protein sequence ID" value="RXZ65068.1"/>
    <property type="molecule type" value="Genomic_DNA"/>
</dbReference>
<dbReference type="OrthoDB" id="7428901at2"/>
<evidence type="ECO:0000259" key="6">
    <source>
        <dbReference type="Pfam" id="PF05433"/>
    </source>
</evidence>
<evidence type="ECO:0000313" key="7">
    <source>
        <dbReference type="EMBL" id="RXZ65068.1"/>
    </source>
</evidence>